<evidence type="ECO:0000313" key="4">
    <source>
        <dbReference type="Proteomes" id="UP000182658"/>
    </source>
</evidence>
<name>A0A1J7JRZ2_9PEZI</name>
<accession>A0A1J7JRZ2</accession>
<gene>
    <name evidence="3" type="ORF">CONLIGDRAFT_642445</name>
</gene>
<keyword evidence="4" id="KW-1185">Reference proteome</keyword>
<dbReference type="EMBL" id="KV875095">
    <property type="protein sequence ID" value="OIW32752.1"/>
    <property type="molecule type" value="Genomic_DNA"/>
</dbReference>
<dbReference type="Proteomes" id="UP000182658">
    <property type="component" value="Unassembled WGS sequence"/>
</dbReference>
<sequence length="184" mass="21002">MAPATDPGFVQFAPNLDHHTLGLMNAYVNTTMAVSNKSHKTSQAAGMEPPPPEYKDCAAVTPCTPAAAFRQIVITRLDRMEAGQDRIEAAILEIQQQLQQIRDQRRRSLRPCFKRLKVKVEILVIAVFLGIGQWAWEISPCPYLRRGFREYRAIKEQRQHQQQQERQPPPSPPQQQQQQPSPPQ</sequence>
<feature type="region of interest" description="Disordered" evidence="2">
    <location>
        <begin position="154"/>
        <end position="184"/>
    </location>
</feature>
<proteinExistence type="predicted"/>
<reference evidence="3 4" key="1">
    <citation type="submission" date="2016-10" db="EMBL/GenBank/DDBJ databases">
        <title>Draft genome sequence of Coniochaeta ligniaria NRRL30616, a lignocellulolytic fungus for bioabatement of inhibitors in plant biomass hydrolysates.</title>
        <authorList>
            <consortium name="DOE Joint Genome Institute"/>
            <person name="Jimenez D.J."/>
            <person name="Hector R.E."/>
            <person name="Riley R."/>
            <person name="Sun H."/>
            <person name="Grigoriev I.V."/>
            <person name="Van Elsas J.D."/>
            <person name="Nichols N.N."/>
        </authorList>
    </citation>
    <scope>NUCLEOTIDE SEQUENCE [LARGE SCALE GENOMIC DNA]</scope>
    <source>
        <strain evidence="3 4">NRRL 30616</strain>
    </source>
</reference>
<evidence type="ECO:0000313" key="3">
    <source>
        <dbReference type="EMBL" id="OIW32752.1"/>
    </source>
</evidence>
<evidence type="ECO:0000256" key="1">
    <source>
        <dbReference type="SAM" id="Coils"/>
    </source>
</evidence>
<feature type="compositionally biased region" description="Low complexity" evidence="2">
    <location>
        <begin position="174"/>
        <end position="184"/>
    </location>
</feature>
<feature type="coiled-coil region" evidence="1">
    <location>
        <begin position="80"/>
        <end position="107"/>
    </location>
</feature>
<dbReference type="InParanoid" id="A0A1J7JRZ2"/>
<keyword evidence="1" id="KW-0175">Coiled coil</keyword>
<dbReference type="AlphaFoldDB" id="A0A1J7JRZ2"/>
<organism evidence="3 4">
    <name type="scientific">Coniochaeta ligniaria NRRL 30616</name>
    <dbReference type="NCBI Taxonomy" id="1408157"/>
    <lineage>
        <taxon>Eukaryota</taxon>
        <taxon>Fungi</taxon>
        <taxon>Dikarya</taxon>
        <taxon>Ascomycota</taxon>
        <taxon>Pezizomycotina</taxon>
        <taxon>Sordariomycetes</taxon>
        <taxon>Sordariomycetidae</taxon>
        <taxon>Coniochaetales</taxon>
        <taxon>Coniochaetaceae</taxon>
        <taxon>Coniochaeta</taxon>
    </lineage>
</organism>
<evidence type="ECO:0000256" key="2">
    <source>
        <dbReference type="SAM" id="MobiDB-lite"/>
    </source>
</evidence>
<protein>
    <submittedName>
        <fullName evidence="3">Uncharacterized protein</fullName>
    </submittedName>
</protein>